<dbReference type="InterPro" id="IPR016166">
    <property type="entry name" value="FAD-bd_PCMH"/>
</dbReference>
<dbReference type="InterPro" id="IPR016169">
    <property type="entry name" value="FAD-bd_PCMH_sub2"/>
</dbReference>
<proteinExistence type="predicted"/>
<evidence type="ECO:0000256" key="2">
    <source>
        <dbReference type="ARBA" id="ARBA00022827"/>
    </source>
</evidence>
<dbReference type="PANTHER" id="PTHR11748:SF103">
    <property type="entry name" value="GLYCOLATE OXIDASE SUBUNIT GLCE"/>
    <property type="match status" value="1"/>
</dbReference>
<keyword evidence="5" id="KW-1185">Reference proteome</keyword>
<dbReference type="PROSITE" id="PS51387">
    <property type="entry name" value="FAD_PCMH"/>
    <property type="match status" value="1"/>
</dbReference>
<keyword evidence="2" id="KW-0274">FAD</keyword>
<dbReference type="GO" id="GO:0003824">
    <property type="term" value="F:catalytic activity"/>
    <property type="evidence" value="ECO:0007669"/>
    <property type="project" value="InterPro"/>
</dbReference>
<evidence type="ECO:0000313" key="4">
    <source>
        <dbReference type="EMBL" id="MBD2152130.1"/>
    </source>
</evidence>
<keyword evidence="1" id="KW-0285">Flavoprotein</keyword>
<dbReference type="InterPro" id="IPR016164">
    <property type="entry name" value="FAD-linked_Oxase-like_C"/>
</dbReference>
<accession>A0A926UVG7</accession>
<gene>
    <name evidence="4" type="ORF">H6F44_18680</name>
</gene>
<evidence type="ECO:0000259" key="3">
    <source>
        <dbReference type="PROSITE" id="PS51387"/>
    </source>
</evidence>
<organism evidence="4 5">
    <name type="scientific">Pseudanabaena cinerea FACHB-1277</name>
    <dbReference type="NCBI Taxonomy" id="2949581"/>
    <lineage>
        <taxon>Bacteria</taxon>
        <taxon>Bacillati</taxon>
        <taxon>Cyanobacteriota</taxon>
        <taxon>Cyanophyceae</taxon>
        <taxon>Pseudanabaenales</taxon>
        <taxon>Pseudanabaenaceae</taxon>
        <taxon>Pseudanabaena</taxon>
        <taxon>Pseudanabaena cinerea</taxon>
    </lineage>
</organism>
<dbReference type="Proteomes" id="UP000631421">
    <property type="component" value="Unassembled WGS sequence"/>
</dbReference>
<dbReference type="Pfam" id="PF01565">
    <property type="entry name" value="FAD_binding_4"/>
    <property type="match status" value="1"/>
</dbReference>
<dbReference type="GO" id="GO:0071949">
    <property type="term" value="F:FAD binding"/>
    <property type="evidence" value="ECO:0007669"/>
    <property type="project" value="InterPro"/>
</dbReference>
<dbReference type="PANTHER" id="PTHR11748">
    <property type="entry name" value="D-LACTATE DEHYDROGENASE"/>
    <property type="match status" value="1"/>
</dbReference>
<dbReference type="SUPFAM" id="SSF56176">
    <property type="entry name" value="FAD-binding/transporter-associated domain-like"/>
    <property type="match status" value="1"/>
</dbReference>
<reference evidence="4" key="1">
    <citation type="journal article" date="2015" name="ISME J.">
        <title>Draft Genome Sequence of Streptomyces incarnatus NRRL8089, which Produces the Nucleoside Antibiotic Sinefungin.</title>
        <authorList>
            <person name="Oshima K."/>
            <person name="Hattori M."/>
            <person name="Shimizu H."/>
            <person name="Fukuda K."/>
            <person name="Nemoto M."/>
            <person name="Inagaki K."/>
            <person name="Tamura T."/>
        </authorList>
    </citation>
    <scope>NUCLEOTIDE SEQUENCE</scope>
    <source>
        <strain evidence="4">FACHB-1277</strain>
    </source>
</reference>
<dbReference type="InterPro" id="IPR036318">
    <property type="entry name" value="FAD-bd_PCMH-like_sf"/>
</dbReference>
<dbReference type="AlphaFoldDB" id="A0A926UVG7"/>
<dbReference type="EMBL" id="JACJPY010000083">
    <property type="protein sequence ID" value="MBD2152130.1"/>
    <property type="molecule type" value="Genomic_DNA"/>
</dbReference>
<dbReference type="InterPro" id="IPR006094">
    <property type="entry name" value="Oxid_FAD_bind_N"/>
</dbReference>
<dbReference type="RefSeq" id="WP_190352538.1">
    <property type="nucleotide sequence ID" value="NZ_JACJPY010000083.1"/>
</dbReference>
<evidence type="ECO:0000256" key="1">
    <source>
        <dbReference type="ARBA" id="ARBA00022630"/>
    </source>
</evidence>
<protein>
    <submittedName>
        <fullName evidence="4">FAD-binding oxidoreductase</fullName>
    </submittedName>
</protein>
<dbReference type="Gene3D" id="3.30.465.10">
    <property type="match status" value="1"/>
</dbReference>
<evidence type="ECO:0000313" key="5">
    <source>
        <dbReference type="Proteomes" id="UP000631421"/>
    </source>
</evidence>
<sequence length="466" mass="50620">MRLTDTEIIELFTDLLGGDRLILSNSPHHAQLWQRITQSLTPDSLAPVCILYPQSIAELSKIMAIAYEQRLRVLPCGNATKLDWGGLVSRADLVVSTSRLNQVIEHCVGDLTVTVQAGVKYQDLQAVLAEKGQFLAIDPPYSADATIGGILATGSAGSLRHRYNGVRDMCLGIEFVRSDGEVTKAGGRVVKNVAGYDLMKLLTGSYGTLGIATTITFRLYPLPEFTQIVLMTGKADAIAQAHQTISTSVLTPIACDLLSPSAIVKINGEFDLGNSQGQNGLALQFASLKTSVIEQSDRLAKLAQELGLYLQIISDHQKFWQVLAKAMWRDELRDCQPQDYLVCKLGILPSTAIATLQQCEQIFAGSQFTALQIHMGSGLGILRVEGITDIAAIASQIAKVRNVTDSCGGFLSILEAPQALKFSNGTSEKGSSNLENIWGDRGNARDLMIKIQQQFDPRRLLSCDRL</sequence>
<reference evidence="4" key="2">
    <citation type="submission" date="2020-08" db="EMBL/GenBank/DDBJ databases">
        <authorList>
            <person name="Chen M."/>
            <person name="Teng W."/>
            <person name="Zhao L."/>
            <person name="Hu C."/>
            <person name="Zhou Y."/>
            <person name="Han B."/>
            <person name="Song L."/>
            <person name="Shu W."/>
        </authorList>
    </citation>
    <scope>NUCLEOTIDE SEQUENCE</scope>
    <source>
        <strain evidence="4">FACHB-1277</strain>
    </source>
</reference>
<feature type="domain" description="FAD-binding PCMH-type" evidence="3">
    <location>
        <begin position="43"/>
        <end position="222"/>
    </location>
</feature>
<name>A0A926UVG7_9CYAN</name>
<dbReference type="SUPFAM" id="SSF55103">
    <property type="entry name" value="FAD-linked oxidases, C-terminal domain"/>
    <property type="match status" value="1"/>
</dbReference>
<comment type="caution">
    <text evidence="4">The sequence shown here is derived from an EMBL/GenBank/DDBJ whole genome shotgun (WGS) entry which is preliminary data.</text>
</comment>